<sequence length="151" mass="16517">MAGFQPSEVQLNTENSDAIGHSALTKVRETNPHNSFVSDGPDPGGKWIFNPFKFNKGTNDWKNNVDAGGDVSKVTVKGINLRIAKYGAGLDKSVKYNLYCSSCVNHTARALTIAGAPSIGIHLFILNAQMYMRSIGARPSLFSYHLHNSYR</sequence>
<organism evidence="1 2">
    <name type="scientific">Echinicola pacifica</name>
    <dbReference type="NCBI Taxonomy" id="346377"/>
    <lineage>
        <taxon>Bacteria</taxon>
        <taxon>Pseudomonadati</taxon>
        <taxon>Bacteroidota</taxon>
        <taxon>Cytophagia</taxon>
        <taxon>Cytophagales</taxon>
        <taxon>Cyclobacteriaceae</taxon>
        <taxon>Echinicola</taxon>
    </lineage>
</organism>
<dbReference type="Proteomes" id="UP000619457">
    <property type="component" value="Unassembled WGS sequence"/>
</dbReference>
<reference evidence="1" key="1">
    <citation type="journal article" date="2014" name="Int. J. Syst. Evol. Microbiol.">
        <title>Complete genome sequence of Corynebacterium casei LMG S-19264T (=DSM 44701T), isolated from a smear-ripened cheese.</title>
        <authorList>
            <consortium name="US DOE Joint Genome Institute (JGI-PGF)"/>
            <person name="Walter F."/>
            <person name="Albersmeier A."/>
            <person name="Kalinowski J."/>
            <person name="Ruckert C."/>
        </authorList>
    </citation>
    <scope>NUCLEOTIDE SEQUENCE</scope>
    <source>
        <strain evidence="1">KCTC 12368</strain>
    </source>
</reference>
<keyword evidence="2" id="KW-1185">Reference proteome</keyword>
<proteinExistence type="predicted"/>
<comment type="caution">
    <text evidence="1">The sequence shown here is derived from an EMBL/GenBank/DDBJ whole genome shotgun (WGS) entry which is preliminary data.</text>
</comment>
<dbReference type="RefSeq" id="WP_018473491.1">
    <property type="nucleotide sequence ID" value="NZ_BMWX01000003.1"/>
</dbReference>
<gene>
    <name evidence="1" type="ORF">GCM10007049_16440</name>
</gene>
<reference evidence="1" key="2">
    <citation type="submission" date="2020-09" db="EMBL/GenBank/DDBJ databases">
        <authorList>
            <person name="Sun Q."/>
            <person name="Kim S."/>
        </authorList>
    </citation>
    <scope>NUCLEOTIDE SEQUENCE</scope>
    <source>
        <strain evidence="1">KCTC 12368</strain>
    </source>
</reference>
<dbReference type="AlphaFoldDB" id="A0A918PWT4"/>
<protein>
    <submittedName>
        <fullName evidence="1">Uncharacterized protein</fullName>
    </submittedName>
</protein>
<name>A0A918PWT4_9BACT</name>
<accession>A0A918PWT4</accession>
<evidence type="ECO:0000313" key="2">
    <source>
        <dbReference type="Proteomes" id="UP000619457"/>
    </source>
</evidence>
<dbReference type="EMBL" id="BMWX01000003">
    <property type="protein sequence ID" value="GGZ24755.1"/>
    <property type="molecule type" value="Genomic_DNA"/>
</dbReference>
<evidence type="ECO:0000313" key="1">
    <source>
        <dbReference type="EMBL" id="GGZ24755.1"/>
    </source>
</evidence>